<evidence type="ECO:0000259" key="2">
    <source>
        <dbReference type="SMART" id="SM00854"/>
    </source>
</evidence>
<dbReference type="RefSeq" id="WP_338201325.1">
    <property type="nucleotide sequence ID" value="NZ_JAEKNR010000105.1"/>
</dbReference>
<dbReference type="InterPro" id="IPR052169">
    <property type="entry name" value="CW_Biosynth-Accessory"/>
</dbReference>
<dbReference type="CDD" id="cd07381">
    <property type="entry name" value="MPP_CapA"/>
    <property type="match status" value="1"/>
</dbReference>
<gene>
    <name evidence="3" type="ORF">JF922_09895</name>
</gene>
<sequence>MSIFLAGVGDLVVTRPLRHVRDQPDDSLLHLLARAHFTVGNLEGPLTGAESGARGEALLRGAPELMSDVVAMGVDAVSLANNHAADPGWDSLHEMVQELELAGLITLGVGEDAADAFQPQLQNVHGVEVAMMAATCVGRMAQHAAPDRPGIAGIRVRTRYEPDASRLEWEPATPPRTITIIEPEDRDRLLRAVKRARDLSSFVAVTMHWGVSWAEQPVAYQRELAHDLVEAGASVIFGSHPQTLQGVEVHRGAPIFYSLGSFVFNHSGQGRRRLPGDTAVALVEVSGDGRLASARLVLGRLDSEGEPVRAHAERAELLAEILARSSAGWGAPVRLEDDTLKIDLG</sequence>
<evidence type="ECO:0000256" key="1">
    <source>
        <dbReference type="ARBA" id="ARBA00005662"/>
    </source>
</evidence>
<dbReference type="SUPFAM" id="SSF56300">
    <property type="entry name" value="Metallo-dependent phosphatases"/>
    <property type="match status" value="1"/>
</dbReference>
<comment type="caution">
    <text evidence="3">The sequence shown here is derived from an EMBL/GenBank/DDBJ whole genome shotgun (WGS) entry which is preliminary data.</text>
</comment>
<protein>
    <submittedName>
        <fullName evidence="3">CapA family protein</fullName>
    </submittedName>
</protein>
<reference evidence="3" key="1">
    <citation type="submission" date="2020-10" db="EMBL/GenBank/DDBJ databases">
        <title>Ca. Dormibacterota MAGs.</title>
        <authorList>
            <person name="Montgomery K."/>
        </authorList>
    </citation>
    <scope>NUCLEOTIDE SEQUENCE [LARGE SCALE GENOMIC DNA]</scope>
    <source>
        <strain evidence="3">SC8812_S17_10</strain>
    </source>
</reference>
<evidence type="ECO:0000313" key="4">
    <source>
        <dbReference type="Proteomes" id="UP000612893"/>
    </source>
</evidence>
<organism evidence="3 4">
    <name type="scientific">Candidatus Nephthysia bennettiae</name>
    <dbReference type="NCBI Taxonomy" id="3127016"/>
    <lineage>
        <taxon>Bacteria</taxon>
        <taxon>Bacillati</taxon>
        <taxon>Candidatus Dormiibacterota</taxon>
        <taxon>Candidatus Dormibacteria</taxon>
        <taxon>Candidatus Dormibacterales</taxon>
        <taxon>Candidatus Dormibacteraceae</taxon>
        <taxon>Candidatus Nephthysia</taxon>
    </lineage>
</organism>
<dbReference type="PANTHER" id="PTHR33393:SF13">
    <property type="entry name" value="PGA BIOSYNTHESIS PROTEIN CAPA"/>
    <property type="match status" value="1"/>
</dbReference>
<evidence type="ECO:0000313" key="3">
    <source>
        <dbReference type="EMBL" id="MBJ7598382.1"/>
    </source>
</evidence>
<feature type="domain" description="Capsule synthesis protein CapA" evidence="2">
    <location>
        <begin position="4"/>
        <end position="266"/>
    </location>
</feature>
<dbReference type="InterPro" id="IPR029052">
    <property type="entry name" value="Metallo-depent_PP-like"/>
</dbReference>
<proteinExistence type="inferred from homology"/>
<keyword evidence="4" id="KW-1185">Reference proteome</keyword>
<accession>A0A934K6V9</accession>
<dbReference type="Proteomes" id="UP000612893">
    <property type="component" value="Unassembled WGS sequence"/>
</dbReference>
<name>A0A934K6V9_9BACT</name>
<dbReference type="PANTHER" id="PTHR33393">
    <property type="entry name" value="POLYGLUTAMINE SYNTHESIS ACCESSORY PROTEIN RV0574C-RELATED"/>
    <property type="match status" value="1"/>
</dbReference>
<dbReference type="SMART" id="SM00854">
    <property type="entry name" value="PGA_cap"/>
    <property type="match status" value="1"/>
</dbReference>
<dbReference type="EMBL" id="JAEKNR010000105">
    <property type="protein sequence ID" value="MBJ7598382.1"/>
    <property type="molecule type" value="Genomic_DNA"/>
</dbReference>
<dbReference type="Pfam" id="PF09587">
    <property type="entry name" value="PGA_cap"/>
    <property type="match status" value="1"/>
</dbReference>
<dbReference type="Gene3D" id="3.60.21.10">
    <property type="match status" value="1"/>
</dbReference>
<dbReference type="AlphaFoldDB" id="A0A934K6V9"/>
<dbReference type="InterPro" id="IPR019079">
    <property type="entry name" value="Capsule_synth_CapA"/>
</dbReference>
<comment type="similarity">
    <text evidence="1">Belongs to the CapA family.</text>
</comment>